<evidence type="ECO:0000313" key="12">
    <source>
        <dbReference type="Proteomes" id="UP001165089"/>
    </source>
</evidence>
<feature type="domain" description="RNase III" evidence="10">
    <location>
        <begin position="8"/>
        <end position="126"/>
    </location>
</feature>
<evidence type="ECO:0000256" key="1">
    <source>
        <dbReference type="ARBA" id="ARBA00000109"/>
    </source>
</evidence>
<comment type="subunit">
    <text evidence="8">Homodimer.</text>
</comment>
<comment type="caution">
    <text evidence="11">The sequence shown here is derived from an EMBL/GenBank/DDBJ whole genome shotgun (WGS) entry which is preliminary data.</text>
</comment>
<evidence type="ECO:0000256" key="4">
    <source>
        <dbReference type="ARBA" id="ARBA00022722"/>
    </source>
</evidence>
<dbReference type="PROSITE" id="PS00517">
    <property type="entry name" value="RNASE_3_1"/>
    <property type="match status" value="1"/>
</dbReference>
<dbReference type="InterPro" id="IPR000999">
    <property type="entry name" value="RNase_III_dom"/>
</dbReference>
<keyword evidence="6 8" id="KW-0378">Hydrolase</keyword>
<evidence type="ECO:0000256" key="2">
    <source>
        <dbReference type="ARBA" id="ARBA00010183"/>
    </source>
</evidence>
<evidence type="ECO:0000259" key="10">
    <source>
        <dbReference type="PROSITE" id="PS50142"/>
    </source>
</evidence>
<keyword evidence="5 8" id="KW-0255">Endonuclease</keyword>
<feature type="domain" description="DRBM" evidence="9">
    <location>
        <begin position="160"/>
        <end position="228"/>
    </location>
</feature>
<dbReference type="PANTHER" id="PTHR11207">
    <property type="entry name" value="RIBONUCLEASE III"/>
    <property type="match status" value="1"/>
</dbReference>
<comment type="catalytic activity">
    <reaction evidence="1 8">
        <text>Endonucleolytic cleavage to 5'-phosphomonoester.</text>
        <dbReference type="EC" id="3.1.26.3"/>
    </reaction>
</comment>
<evidence type="ECO:0000259" key="9">
    <source>
        <dbReference type="PROSITE" id="PS50137"/>
    </source>
</evidence>
<dbReference type="Pfam" id="PF00035">
    <property type="entry name" value="dsrm"/>
    <property type="match status" value="1"/>
</dbReference>
<dbReference type="Pfam" id="PF00636">
    <property type="entry name" value="Ribonuclease_3"/>
    <property type="match status" value="1"/>
</dbReference>
<evidence type="ECO:0000313" key="11">
    <source>
        <dbReference type="EMBL" id="GLH69802.1"/>
    </source>
</evidence>
<keyword evidence="4 8" id="KW-0540">Nuclease</keyword>
<feature type="active site" evidence="8">
    <location>
        <position position="115"/>
    </location>
</feature>
<comment type="similarity">
    <text evidence="2">Belongs to the ribonuclease III family.</text>
</comment>
<keyword evidence="7 8" id="KW-0694">RNA-binding</keyword>
<dbReference type="Gene3D" id="3.30.160.20">
    <property type="match status" value="1"/>
</dbReference>
<keyword evidence="8" id="KW-0698">rRNA processing</keyword>
<dbReference type="PANTHER" id="PTHR11207:SF0">
    <property type="entry name" value="RIBONUCLEASE 3"/>
    <property type="match status" value="1"/>
</dbReference>
<accession>A0ABQ5Q4X7</accession>
<keyword evidence="3 8" id="KW-0507">mRNA processing</keyword>
<organism evidence="11 12">
    <name type="scientific">Geothrix rubra</name>
    <dbReference type="NCBI Taxonomy" id="2927977"/>
    <lineage>
        <taxon>Bacteria</taxon>
        <taxon>Pseudomonadati</taxon>
        <taxon>Acidobacteriota</taxon>
        <taxon>Holophagae</taxon>
        <taxon>Holophagales</taxon>
        <taxon>Holophagaceae</taxon>
        <taxon>Geothrix</taxon>
    </lineage>
</organism>
<keyword evidence="8" id="KW-0699">rRNA-binding</keyword>
<proteinExistence type="inferred from homology"/>
<dbReference type="Gene3D" id="1.10.1520.10">
    <property type="entry name" value="Ribonuclease III domain"/>
    <property type="match status" value="1"/>
</dbReference>
<comment type="cofactor">
    <cofactor evidence="8">
        <name>Mg(2+)</name>
        <dbReference type="ChEBI" id="CHEBI:18420"/>
    </cofactor>
</comment>
<dbReference type="RefSeq" id="WP_285723860.1">
    <property type="nucleotide sequence ID" value="NZ_BSDD01000002.1"/>
</dbReference>
<dbReference type="InterPro" id="IPR014720">
    <property type="entry name" value="dsRBD_dom"/>
</dbReference>
<dbReference type="EC" id="3.1.26.3" evidence="8"/>
<feature type="binding site" evidence="8">
    <location>
        <position position="112"/>
    </location>
    <ligand>
        <name>Mg(2+)</name>
        <dbReference type="ChEBI" id="CHEBI:18420"/>
    </ligand>
</feature>
<evidence type="ECO:0000256" key="7">
    <source>
        <dbReference type="ARBA" id="ARBA00022884"/>
    </source>
</evidence>
<evidence type="ECO:0000256" key="8">
    <source>
        <dbReference type="HAMAP-Rule" id="MF_00104"/>
    </source>
</evidence>
<dbReference type="CDD" id="cd00593">
    <property type="entry name" value="RIBOc"/>
    <property type="match status" value="1"/>
</dbReference>
<keyword evidence="8" id="KW-0479">Metal-binding</keyword>
<evidence type="ECO:0000256" key="6">
    <source>
        <dbReference type="ARBA" id="ARBA00022801"/>
    </source>
</evidence>
<dbReference type="Proteomes" id="UP001165089">
    <property type="component" value="Unassembled WGS sequence"/>
</dbReference>
<gene>
    <name evidence="8 11" type="primary">rnc</name>
    <name evidence="11" type="ORF">GETHPA_13350</name>
</gene>
<feature type="active site" evidence="8">
    <location>
        <position position="48"/>
    </location>
</feature>
<dbReference type="InterPro" id="IPR036389">
    <property type="entry name" value="RNase_III_sf"/>
</dbReference>
<dbReference type="PROSITE" id="PS50137">
    <property type="entry name" value="DS_RBD"/>
    <property type="match status" value="1"/>
</dbReference>
<protein>
    <recommendedName>
        <fullName evidence="8">Ribonuclease 3</fullName>
        <ecNumber evidence="8">3.1.26.3</ecNumber>
    </recommendedName>
    <alternativeName>
        <fullName evidence="8">Ribonuclease III</fullName>
        <shortName evidence="8">RNase III</shortName>
    </alternativeName>
</protein>
<keyword evidence="8" id="KW-0963">Cytoplasm</keyword>
<dbReference type="SUPFAM" id="SSF54768">
    <property type="entry name" value="dsRNA-binding domain-like"/>
    <property type="match status" value="1"/>
</dbReference>
<dbReference type="InterPro" id="IPR011907">
    <property type="entry name" value="RNase_III"/>
</dbReference>
<dbReference type="EMBL" id="BSDD01000002">
    <property type="protein sequence ID" value="GLH69802.1"/>
    <property type="molecule type" value="Genomic_DNA"/>
</dbReference>
<dbReference type="SMART" id="SM00358">
    <property type="entry name" value="DSRM"/>
    <property type="match status" value="1"/>
</dbReference>
<keyword evidence="12" id="KW-1185">Reference proteome</keyword>
<feature type="binding site" evidence="8">
    <location>
        <position position="115"/>
    </location>
    <ligand>
        <name>Mg(2+)</name>
        <dbReference type="ChEBI" id="CHEBI:18420"/>
    </ligand>
</feature>
<feature type="binding site" evidence="8">
    <location>
        <position position="44"/>
    </location>
    <ligand>
        <name>Mg(2+)</name>
        <dbReference type="ChEBI" id="CHEBI:18420"/>
    </ligand>
</feature>
<comment type="subcellular location">
    <subcellularLocation>
        <location evidence="8">Cytoplasm</location>
    </subcellularLocation>
</comment>
<dbReference type="SMART" id="SM00535">
    <property type="entry name" value="RIBOc"/>
    <property type="match status" value="1"/>
</dbReference>
<evidence type="ECO:0000256" key="3">
    <source>
        <dbReference type="ARBA" id="ARBA00022664"/>
    </source>
</evidence>
<keyword evidence="8" id="KW-0819">tRNA processing</keyword>
<dbReference type="HAMAP" id="MF_00104">
    <property type="entry name" value="RNase_III"/>
    <property type="match status" value="1"/>
</dbReference>
<keyword evidence="8" id="KW-0460">Magnesium</keyword>
<reference evidence="11 12" key="1">
    <citation type="journal article" date="2023" name="Antonie Van Leeuwenhoek">
        <title>Mesoterricola silvestris gen. nov., sp. nov., Mesoterricola sediminis sp. nov., Geothrix oryzae sp. nov., Geothrix edaphica sp. nov., Geothrix rubra sp. nov., and Geothrix limicola sp. nov., six novel members of Acidobacteriota isolated from soils.</title>
        <authorList>
            <person name="Itoh H."/>
            <person name="Sugisawa Y."/>
            <person name="Mise K."/>
            <person name="Xu Z."/>
            <person name="Kuniyasu M."/>
            <person name="Ushijima N."/>
            <person name="Kawano K."/>
            <person name="Kobayashi E."/>
            <person name="Shiratori Y."/>
            <person name="Masuda Y."/>
            <person name="Senoo K."/>
        </authorList>
    </citation>
    <scope>NUCLEOTIDE SEQUENCE [LARGE SCALE GENOMIC DNA]</scope>
    <source>
        <strain evidence="11 12">Red803</strain>
    </source>
</reference>
<name>A0ABQ5Q4X7_9BACT</name>
<dbReference type="PROSITE" id="PS50142">
    <property type="entry name" value="RNASE_3_2"/>
    <property type="match status" value="1"/>
</dbReference>
<evidence type="ECO:0000256" key="5">
    <source>
        <dbReference type="ARBA" id="ARBA00022759"/>
    </source>
</evidence>
<sequence>MAARRDGTAALEARLGHAFRNPAFLREALTHASSGRGRDNQRLEFLGDALLNFCVALAIHRERPDWEEGPMSKLRGVLVCTEALHAWALDLGLDQALSSAGRTALGPKPLADAVEALLAAVFLDAQAAGGDGASRVQALVEARHLAAIRSADPGLWTRRDAKTTLQETTARLGLPAPAYTLLGQSGPDHAPRFSVRAATGPHVAEAEGNTRKKAETEAARKLLDLLGPGPSA</sequence>
<dbReference type="SUPFAM" id="SSF69065">
    <property type="entry name" value="RNase III domain-like"/>
    <property type="match status" value="1"/>
</dbReference>
<comment type="function">
    <text evidence="8">Digests double-stranded RNA. Involved in the processing of primary rRNA transcript to yield the immediate precursors to the large and small rRNAs (23S and 16S). Processes some mRNAs, and tRNAs when they are encoded in the rRNA operon. Processes pre-crRNA and tracrRNA of type II CRISPR loci if present in the organism.</text>
</comment>
<dbReference type="CDD" id="cd10845">
    <property type="entry name" value="DSRM_RNAse_III_family"/>
    <property type="match status" value="1"/>
</dbReference>